<dbReference type="Gene3D" id="3.40.50.620">
    <property type="entry name" value="HUPs"/>
    <property type="match status" value="1"/>
</dbReference>
<feature type="domain" description="UspA" evidence="2">
    <location>
        <begin position="1"/>
        <end position="140"/>
    </location>
</feature>
<evidence type="ECO:0000313" key="3">
    <source>
        <dbReference type="EMBL" id="KDR39312.1"/>
    </source>
</evidence>
<evidence type="ECO:0000259" key="2">
    <source>
        <dbReference type="Pfam" id="PF00582"/>
    </source>
</evidence>
<evidence type="ECO:0000313" key="4">
    <source>
        <dbReference type="Proteomes" id="UP000027466"/>
    </source>
</evidence>
<name>A0A069PFN9_9BURK</name>
<dbReference type="InterPro" id="IPR006016">
    <property type="entry name" value="UspA"/>
</dbReference>
<keyword evidence="4" id="KW-1185">Reference proteome</keyword>
<dbReference type="RefSeq" id="WP_035942501.1">
    <property type="nucleotide sequence ID" value="NZ_CADFFX010000017.1"/>
</dbReference>
<dbReference type="PANTHER" id="PTHR46268:SF6">
    <property type="entry name" value="UNIVERSAL STRESS PROTEIN UP12"/>
    <property type="match status" value="1"/>
</dbReference>
<dbReference type="STRING" id="60547.GCA_000751215_05978"/>
<organism evidence="3 4">
    <name type="scientific">Caballeronia glathei</name>
    <dbReference type="NCBI Taxonomy" id="60547"/>
    <lineage>
        <taxon>Bacteria</taxon>
        <taxon>Pseudomonadati</taxon>
        <taxon>Pseudomonadota</taxon>
        <taxon>Betaproteobacteria</taxon>
        <taxon>Burkholderiales</taxon>
        <taxon>Burkholderiaceae</taxon>
        <taxon>Caballeronia</taxon>
    </lineage>
</organism>
<dbReference type="EMBL" id="JFHC01000062">
    <property type="protein sequence ID" value="KDR39312.1"/>
    <property type="molecule type" value="Genomic_DNA"/>
</dbReference>
<sequence>MYDRILVAIDALPTEENRSAQARAEQIGRMTGATVYILHVAKSHIVPGDITGGAGPGVRSADDDAEDADREAVQALIDRLSEAGVDAHGEIVSATTHNVASVILQRASDLHVDLLVLGHQHHRGAGNVFRSSVAEWIIHQHPPFSILLAQPPATAQGVSPAST</sequence>
<comment type="similarity">
    <text evidence="1">Belongs to the universal stress protein A family.</text>
</comment>
<protein>
    <recommendedName>
        <fullName evidence="2">UspA domain-containing protein</fullName>
    </recommendedName>
</protein>
<reference evidence="3 4" key="1">
    <citation type="submission" date="2014-03" db="EMBL/GenBank/DDBJ databases">
        <title>Draft Genome Sequences of Four Burkholderia Strains.</title>
        <authorList>
            <person name="Liu X.Y."/>
            <person name="Li C.X."/>
            <person name="Xu J.H."/>
        </authorList>
    </citation>
    <scope>NUCLEOTIDE SEQUENCE [LARGE SCALE GENOMIC DNA]</scope>
    <source>
        <strain evidence="3 4">DSM 50014</strain>
    </source>
</reference>
<dbReference type="InterPro" id="IPR014729">
    <property type="entry name" value="Rossmann-like_a/b/a_fold"/>
</dbReference>
<gene>
    <name evidence="3" type="ORF">BG61_33615</name>
</gene>
<dbReference type="Pfam" id="PF00582">
    <property type="entry name" value="Usp"/>
    <property type="match status" value="1"/>
</dbReference>
<proteinExistence type="inferred from homology"/>
<dbReference type="AlphaFoldDB" id="A0A069PFN9"/>
<dbReference type="SUPFAM" id="SSF52402">
    <property type="entry name" value="Adenine nucleotide alpha hydrolases-like"/>
    <property type="match status" value="1"/>
</dbReference>
<dbReference type="PANTHER" id="PTHR46268">
    <property type="entry name" value="STRESS RESPONSE PROTEIN NHAX"/>
    <property type="match status" value="1"/>
</dbReference>
<comment type="caution">
    <text evidence="3">The sequence shown here is derived from an EMBL/GenBank/DDBJ whole genome shotgun (WGS) entry which is preliminary data.</text>
</comment>
<dbReference type="CDD" id="cd00293">
    <property type="entry name" value="USP-like"/>
    <property type="match status" value="1"/>
</dbReference>
<accession>A0A069PFN9</accession>
<evidence type="ECO:0000256" key="1">
    <source>
        <dbReference type="ARBA" id="ARBA00008791"/>
    </source>
</evidence>
<dbReference type="Proteomes" id="UP000027466">
    <property type="component" value="Unassembled WGS sequence"/>
</dbReference>